<evidence type="ECO:0000313" key="9">
    <source>
        <dbReference type="Ensembl" id="ENSGMOP00000066391.1"/>
    </source>
</evidence>
<reference evidence="9" key="1">
    <citation type="submission" date="2025-08" db="UniProtKB">
        <authorList>
            <consortium name="Ensembl"/>
        </authorList>
    </citation>
    <scope>IDENTIFICATION</scope>
</reference>
<protein>
    <recommendedName>
        <fullName evidence="5">Exocyst complex component Sec8</fullName>
    </recommendedName>
</protein>
<evidence type="ECO:0000256" key="5">
    <source>
        <dbReference type="RuleBase" id="RU367079"/>
    </source>
</evidence>
<comment type="similarity">
    <text evidence="1 5">Belongs to the SEC8 family.</text>
</comment>
<dbReference type="Ensembl" id="ENSGMOT00000070218.1">
    <property type="protein sequence ID" value="ENSGMOP00000066391.1"/>
    <property type="gene ID" value="ENSGMOG00000003769.2"/>
</dbReference>
<name>A0A8C5CUK0_GADMO</name>
<evidence type="ECO:0000313" key="10">
    <source>
        <dbReference type="Proteomes" id="UP000694546"/>
    </source>
</evidence>
<reference evidence="9" key="2">
    <citation type="submission" date="2025-09" db="UniProtKB">
        <authorList>
            <consortium name="Ensembl"/>
        </authorList>
    </citation>
    <scope>IDENTIFICATION</scope>
</reference>
<dbReference type="GO" id="GO:0006893">
    <property type="term" value="P:Golgi to plasma membrane transport"/>
    <property type="evidence" value="ECO:0007669"/>
    <property type="project" value="TreeGrafter"/>
</dbReference>
<dbReference type="InterPro" id="IPR048630">
    <property type="entry name" value="Sec8_M"/>
</dbReference>
<dbReference type="GO" id="GO:0007268">
    <property type="term" value="P:chemical synaptic transmission"/>
    <property type="evidence" value="ECO:0007669"/>
    <property type="project" value="TreeGrafter"/>
</dbReference>
<dbReference type="GO" id="GO:0032584">
    <property type="term" value="C:growth cone membrane"/>
    <property type="evidence" value="ECO:0007669"/>
    <property type="project" value="TreeGrafter"/>
</dbReference>
<evidence type="ECO:0000256" key="4">
    <source>
        <dbReference type="ARBA" id="ARBA00022927"/>
    </source>
</evidence>
<dbReference type="Pfam" id="PF04048">
    <property type="entry name" value="Sec8_N"/>
    <property type="match status" value="1"/>
</dbReference>
<dbReference type="AlphaFoldDB" id="A0A8C5CUK0"/>
<organism evidence="9 10">
    <name type="scientific">Gadus morhua</name>
    <name type="common">Atlantic cod</name>
    <dbReference type="NCBI Taxonomy" id="8049"/>
    <lineage>
        <taxon>Eukaryota</taxon>
        <taxon>Metazoa</taxon>
        <taxon>Chordata</taxon>
        <taxon>Craniata</taxon>
        <taxon>Vertebrata</taxon>
        <taxon>Euteleostomi</taxon>
        <taxon>Actinopterygii</taxon>
        <taxon>Neopterygii</taxon>
        <taxon>Teleostei</taxon>
        <taxon>Neoteleostei</taxon>
        <taxon>Acanthomorphata</taxon>
        <taxon>Zeiogadaria</taxon>
        <taxon>Gadariae</taxon>
        <taxon>Gadiformes</taxon>
        <taxon>Gadoidei</taxon>
        <taxon>Gadidae</taxon>
        <taxon>Gadus</taxon>
    </lineage>
</organism>
<dbReference type="InterPro" id="IPR039682">
    <property type="entry name" value="Sec8/EXOC4"/>
</dbReference>
<keyword evidence="3 5" id="KW-0268">Exocytosis</keyword>
<evidence type="ECO:0000256" key="2">
    <source>
        <dbReference type="ARBA" id="ARBA00022448"/>
    </source>
</evidence>
<dbReference type="PANTHER" id="PTHR14146:SF0">
    <property type="entry name" value="EXOCYST COMPLEX COMPONENT 4"/>
    <property type="match status" value="1"/>
</dbReference>
<dbReference type="GeneTree" id="ENSGT00390000001439"/>
<dbReference type="GO" id="GO:0000145">
    <property type="term" value="C:exocyst"/>
    <property type="evidence" value="ECO:0007669"/>
    <property type="project" value="UniProtKB-UniRule"/>
</dbReference>
<sequence length="476" mass="54072">MAAETGRYRSAVSKSKDPSGLLISVIRTLSNSDDVQDRETEKGRLEEAFEKCDHDLDEQIVQHYAELTTAIRTYQSITERITSSRNKIKQVKENLLSCKMLLHCKRDELRKLWIEGIEHKHVLELLDEIERIKQVPQRLEVSMASKHYLHGTDMLVSAVEALEGHLLQVEGLGDLRLELHSRKLTIHLVLIDELHRHLYIKSTHRLGHKNKDKNARGPRDVSPMPLLDGSSLSTPRKLMDSSQRFLQCCYPQGLSKLKKIPEAIKAIMERLEPELKQIVKRSTTQIADHAYQRGENLAQESQPRLLLELLELLFDKFKAVAQAHSVVLAQLQQIVKESPSGAHKEGIKLYEQADVSAKIQTVLQVLLMDYLDVKNSRSATEPSSQLSYASTGSEFAAFFAKKRPQRAKQSLFKFESSSHAISMSAYLREQRRELYSKSGELQGEEPGGVQGQARAEHREREREEITGFSQGAGEVE</sequence>
<evidence type="ECO:0000259" key="8">
    <source>
        <dbReference type="Pfam" id="PF20652"/>
    </source>
</evidence>
<dbReference type="GO" id="GO:0090522">
    <property type="term" value="P:vesicle tethering involved in exocytosis"/>
    <property type="evidence" value="ECO:0007669"/>
    <property type="project" value="UniProtKB-UniRule"/>
</dbReference>
<evidence type="ECO:0000256" key="1">
    <source>
        <dbReference type="ARBA" id="ARBA00010470"/>
    </source>
</evidence>
<dbReference type="GO" id="GO:0015031">
    <property type="term" value="P:protein transport"/>
    <property type="evidence" value="ECO:0007669"/>
    <property type="project" value="UniProtKB-KW"/>
</dbReference>
<feature type="domain" description="Exocyst complex component Sec8 N-terminal" evidence="7">
    <location>
        <begin position="45"/>
        <end position="140"/>
    </location>
</feature>
<evidence type="ECO:0000256" key="6">
    <source>
        <dbReference type="SAM" id="MobiDB-lite"/>
    </source>
</evidence>
<dbReference type="Proteomes" id="UP000694546">
    <property type="component" value="Chromosome 19"/>
</dbReference>
<dbReference type="InterPro" id="IPR007191">
    <property type="entry name" value="Sec8_exocyst_N"/>
</dbReference>
<dbReference type="GO" id="GO:0045202">
    <property type="term" value="C:synapse"/>
    <property type="evidence" value="ECO:0007669"/>
    <property type="project" value="TreeGrafter"/>
</dbReference>
<proteinExistence type="inferred from homology"/>
<dbReference type="GO" id="GO:0006612">
    <property type="term" value="P:protein targeting to membrane"/>
    <property type="evidence" value="ECO:0007669"/>
    <property type="project" value="UniProtKB-UniRule"/>
</dbReference>
<keyword evidence="10" id="KW-1185">Reference proteome</keyword>
<feature type="domain" description="Exocyst complex component Sec8 middle helical bundle" evidence="8">
    <location>
        <begin position="254"/>
        <end position="436"/>
    </location>
</feature>
<feature type="region of interest" description="Disordered" evidence="6">
    <location>
        <begin position="205"/>
        <end position="230"/>
    </location>
</feature>
<evidence type="ECO:0000259" key="7">
    <source>
        <dbReference type="Pfam" id="PF04048"/>
    </source>
</evidence>
<keyword evidence="2 5" id="KW-0813">Transport</keyword>
<comment type="function">
    <text evidence="5">Component of the exocyst complex involved in the docking of exocytic vesicles with fusion sites on the plasma membrane.</text>
</comment>
<accession>A0A8C5CUK0</accession>
<feature type="region of interest" description="Disordered" evidence="6">
    <location>
        <begin position="436"/>
        <end position="476"/>
    </location>
</feature>
<keyword evidence="4 5" id="KW-0653">Protein transport</keyword>
<feature type="compositionally biased region" description="Basic and acidic residues" evidence="6">
    <location>
        <begin position="454"/>
        <end position="465"/>
    </location>
</feature>
<evidence type="ECO:0000256" key="3">
    <source>
        <dbReference type="ARBA" id="ARBA00022483"/>
    </source>
</evidence>
<dbReference type="Pfam" id="PF20652">
    <property type="entry name" value="Sec8_C"/>
    <property type="match status" value="1"/>
</dbReference>
<dbReference type="PANTHER" id="PTHR14146">
    <property type="entry name" value="EXOCYST COMPLEX COMPONENT 4"/>
    <property type="match status" value="1"/>
</dbReference>